<dbReference type="PANTHER" id="PTHR42643">
    <property type="entry name" value="IONOTROPIC RECEPTOR 20A-RELATED"/>
    <property type="match status" value="1"/>
</dbReference>
<dbReference type="GO" id="GO:0005886">
    <property type="term" value="C:plasma membrane"/>
    <property type="evidence" value="ECO:0007669"/>
    <property type="project" value="UniProtKB-SubCell"/>
</dbReference>
<evidence type="ECO:0000256" key="3">
    <source>
        <dbReference type="ARBA" id="ARBA00022692"/>
    </source>
</evidence>
<dbReference type="KEGG" id="sliu:111355367"/>
<dbReference type="OrthoDB" id="7739311at2759"/>
<organism evidence="9 10">
    <name type="scientific">Spodoptera litura</name>
    <name type="common">Asian cotton leafworm</name>
    <dbReference type="NCBI Taxonomy" id="69820"/>
    <lineage>
        <taxon>Eukaryota</taxon>
        <taxon>Metazoa</taxon>
        <taxon>Ecdysozoa</taxon>
        <taxon>Arthropoda</taxon>
        <taxon>Hexapoda</taxon>
        <taxon>Insecta</taxon>
        <taxon>Pterygota</taxon>
        <taxon>Neoptera</taxon>
        <taxon>Endopterygota</taxon>
        <taxon>Lepidoptera</taxon>
        <taxon>Glossata</taxon>
        <taxon>Ditrysia</taxon>
        <taxon>Noctuoidea</taxon>
        <taxon>Noctuidae</taxon>
        <taxon>Amphipyrinae</taxon>
        <taxon>Spodoptera</taxon>
    </lineage>
</organism>
<reference evidence="10" key="1">
    <citation type="submission" date="2025-08" db="UniProtKB">
        <authorList>
            <consortium name="RefSeq"/>
        </authorList>
    </citation>
    <scope>IDENTIFICATION</scope>
    <source>
        <strain evidence="10">Ishihara</strain>
        <tissue evidence="10">Whole body</tissue>
    </source>
</reference>
<evidence type="ECO:0000256" key="4">
    <source>
        <dbReference type="ARBA" id="ARBA00022989"/>
    </source>
</evidence>
<evidence type="ECO:0000313" key="10">
    <source>
        <dbReference type="RefSeq" id="XP_022824961.1"/>
    </source>
</evidence>
<evidence type="ECO:0000256" key="8">
    <source>
        <dbReference type="SAM" id="Phobius"/>
    </source>
</evidence>
<dbReference type="Proteomes" id="UP000301870">
    <property type="component" value="Chromosome 21"/>
</dbReference>
<evidence type="ECO:0000256" key="6">
    <source>
        <dbReference type="ARBA" id="ARBA00023170"/>
    </source>
</evidence>
<sequence length="599" mass="68900">MDVCDKEIRNQTFEHFRTAEEPASELGLLAAKIALYSFEWRYLTVIIFNTIEVIGLKTFLRAYRQPAVVRLGKFTSTNSRRSDVKQMVIFGEDSSEISSTLRWVARSKYDCNGKFIIICAFVNQNCDEGKIFKTLHDLYITNVLLLKPSQSSNRTSAYSYRIATSERCNNYIPYKLNISLNCRNDECLKGLFEEKLSNFHQCSLYVSTINQPPFMYFYNSTVYATGIDAEIMQLAADILNANLTFIKPSDSTDPGHYTNNNWTGSLGDIFNKRIHVSACSAPLTSNKYGNFQISFTYYSMDIVWAARLPSQKSSWEKLLSPLTILLRVLLVLMFISIGLANTLCNTNIGHKLRTVFQMPSPKYSLLFYSWILFLGMPILRSPSRRSFLVLVYTWIWFCFVIRSIYQAALINSLKNPVYLPTLKTFEDVIRDGYPFGGLATLRDYYSDDRAIYDRWVVLDLAQVPETLNNILDGTTDFVLACNKEVIKHYLMQFNGIKKLQIIPEKIVNSPTVVYYKKFSPVTNPLNAVLRTATEAGFIQRTFDRYLDRDRKLLRLHRNQAQESLKMEHFTGCFVLLVLGWAVAVTYFAVEYICGNLKDE</sequence>
<accession>A0A9J7EA48</accession>
<keyword evidence="7" id="KW-0325">Glycoprotein</keyword>
<evidence type="ECO:0000256" key="1">
    <source>
        <dbReference type="ARBA" id="ARBA00004651"/>
    </source>
</evidence>
<proteinExistence type="predicted"/>
<evidence type="ECO:0000256" key="5">
    <source>
        <dbReference type="ARBA" id="ARBA00023136"/>
    </source>
</evidence>
<evidence type="ECO:0000256" key="7">
    <source>
        <dbReference type="ARBA" id="ARBA00023180"/>
    </source>
</evidence>
<keyword evidence="3 8" id="KW-0812">Transmembrane</keyword>
<keyword evidence="9" id="KW-1185">Reference proteome</keyword>
<feature type="transmembrane region" description="Helical" evidence="8">
    <location>
        <begin position="318"/>
        <end position="343"/>
    </location>
</feature>
<dbReference type="AlphaFoldDB" id="A0A9J7EA48"/>
<name>A0A9J7EA48_SPOLT</name>
<keyword evidence="6" id="KW-0675">Receptor</keyword>
<dbReference type="Gene3D" id="3.40.190.10">
    <property type="entry name" value="Periplasmic binding protein-like II"/>
    <property type="match status" value="1"/>
</dbReference>
<evidence type="ECO:0000256" key="2">
    <source>
        <dbReference type="ARBA" id="ARBA00022475"/>
    </source>
</evidence>
<keyword evidence="4 8" id="KW-1133">Transmembrane helix</keyword>
<dbReference type="GeneID" id="111355367"/>
<protein>
    <submittedName>
        <fullName evidence="10">Uncharacterized protein LOC111355367</fullName>
    </submittedName>
</protein>
<feature type="transmembrane region" description="Helical" evidence="8">
    <location>
        <begin position="363"/>
        <end position="380"/>
    </location>
</feature>
<evidence type="ECO:0000313" key="9">
    <source>
        <dbReference type="Proteomes" id="UP000301870"/>
    </source>
</evidence>
<dbReference type="RefSeq" id="XP_022824961.1">
    <property type="nucleotide sequence ID" value="XM_022969193.1"/>
</dbReference>
<dbReference type="InterPro" id="IPR052192">
    <property type="entry name" value="Insect_Ionotropic_Sensory_Rcpt"/>
</dbReference>
<gene>
    <name evidence="10" type="primary">LOC111355367</name>
</gene>
<keyword evidence="2" id="KW-1003">Cell membrane</keyword>
<comment type="subcellular location">
    <subcellularLocation>
        <location evidence="1">Cell membrane</location>
        <topology evidence="1">Multi-pass membrane protein</topology>
    </subcellularLocation>
</comment>
<feature type="transmembrane region" description="Helical" evidence="8">
    <location>
        <begin position="569"/>
        <end position="589"/>
    </location>
</feature>
<feature type="transmembrane region" description="Helical" evidence="8">
    <location>
        <begin position="386"/>
        <end position="405"/>
    </location>
</feature>
<keyword evidence="5 8" id="KW-0472">Membrane</keyword>
<dbReference type="CTD" id="7354416"/>
<dbReference type="SUPFAM" id="SSF53850">
    <property type="entry name" value="Periplasmic binding protein-like II"/>
    <property type="match status" value="1"/>
</dbReference>
<dbReference type="PANTHER" id="PTHR42643:SF30">
    <property type="entry name" value="IONOTROPIC RECEPTOR 40A-RELATED"/>
    <property type="match status" value="1"/>
</dbReference>